<feature type="chain" id="PRO_5024362858" evidence="3">
    <location>
        <begin position="20"/>
        <end position="541"/>
    </location>
</feature>
<proteinExistence type="inferred from homology"/>
<reference evidence="6" key="2">
    <citation type="submission" date="2019-10" db="EMBL/GenBank/DDBJ databases">
        <title>A de novo genome assembly of a pear dwarfing rootstock.</title>
        <authorList>
            <person name="Wang F."/>
            <person name="Wang J."/>
            <person name="Li S."/>
            <person name="Zhang Y."/>
            <person name="Fang M."/>
            <person name="Ma L."/>
            <person name="Zhao Y."/>
            <person name="Jiang S."/>
        </authorList>
    </citation>
    <scope>NUCLEOTIDE SEQUENCE [LARGE SCALE GENOMIC DNA]</scope>
</reference>
<comment type="caution">
    <text evidence="5">The sequence shown here is derived from an EMBL/GenBank/DDBJ whole genome shotgun (WGS) entry which is preliminary data.</text>
</comment>
<feature type="domain" description="SPARK" evidence="4">
    <location>
        <begin position="51"/>
        <end position="239"/>
    </location>
</feature>
<dbReference type="PANTHER" id="PTHR34056">
    <property type="entry name" value="GPI-ANCHORED PROTEIN"/>
    <property type="match status" value="1"/>
</dbReference>
<comment type="similarity">
    <text evidence="1">Belongs to the phosphatidylethanolamine-binding protein family.</text>
</comment>
<evidence type="ECO:0000256" key="1">
    <source>
        <dbReference type="ARBA" id="ARBA00007091"/>
    </source>
</evidence>
<dbReference type="InterPro" id="IPR036610">
    <property type="entry name" value="PEBP-like_sf"/>
</dbReference>
<dbReference type="FunFam" id="3.90.280.10:FF:000001">
    <property type="entry name" value="Terminal flower 1"/>
    <property type="match status" value="1"/>
</dbReference>
<accession>A0A5N5I5D9</accession>
<evidence type="ECO:0000259" key="4">
    <source>
        <dbReference type="Pfam" id="PF19160"/>
    </source>
</evidence>
<reference evidence="5 6" key="1">
    <citation type="submission" date="2019-09" db="EMBL/GenBank/DDBJ databases">
        <authorList>
            <person name="Ou C."/>
        </authorList>
    </citation>
    <scope>NUCLEOTIDE SEQUENCE [LARGE SCALE GENOMIC DNA]</scope>
    <source>
        <strain evidence="5">S2</strain>
        <tissue evidence="5">Leaf</tissue>
    </source>
</reference>
<dbReference type="Pfam" id="PF19160">
    <property type="entry name" value="SPARK"/>
    <property type="match status" value="1"/>
</dbReference>
<evidence type="ECO:0000313" key="5">
    <source>
        <dbReference type="EMBL" id="KAB2633741.1"/>
    </source>
</evidence>
<dbReference type="SUPFAM" id="SSF49777">
    <property type="entry name" value="PEBP-like"/>
    <property type="match status" value="1"/>
</dbReference>
<dbReference type="InterPro" id="IPR043891">
    <property type="entry name" value="SPARK"/>
</dbReference>
<dbReference type="InterPro" id="IPR008914">
    <property type="entry name" value="PEBP"/>
</dbReference>
<dbReference type="PANTHER" id="PTHR34056:SF1">
    <property type="entry name" value="GPI-ANCHORED PROTEIN"/>
    <property type="match status" value="1"/>
</dbReference>
<dbReference type="CDD" id="cd00866">
    <property type="entry name" value="PEBP_euk"/>
    <property type="match status" value="1"/>
</dbReference>
<dbReference type="PROSITE" id="PS01220">
    <property type="entry name" value="PBP"/>
    <property type="match status" value="1"/>
</dbReference>
<sequence length="541" mass="59029">MSFTFFFLYILLPAFPGLPNPDPAPIQSFYPARNPSPPATIPAFPEQSDLAGCPLDLPNELFHGIKSACSTTKGDSSDHLQRSRCCPALAAWLYSAYSATALGKVGRVSPAVAGQPYDLPLLPDDSETCVEDLGQALKTRGIDLIKPNETCDVVYCYCGIRLHPLSCPEAFWENERGKLVGGAKVKKLERDCLSGGSNGFPGLGGCSKCLHSLYNLNKKKASNSSKLGDRTTKMHNKDCQLMGLTWLLAKNRTAYIHTVTSVFRAFMVSADGSDPRSCTLNSDGMPLAVDSSQISEQSSSNILAASVFFYIAWADPFMDPRPPESPKKRMRGLSRTTEHSGGAHGEREKTTIIVQKLVVVFAPNFLPDLMAASVDPLVVGRVIGDVVDMFVPTLSMSVYFGSKHVTNGCDIKPSMAINPPKITFTGHPGELYTLVMTDPDAPSPSEPSMREWVHWIVSDIPGGTNPLRGKEILPYVGPRPPVGIHRYILVLFQQKAPVGLVEQPPSRAHFNTRFFAAQLDLGLPVSTVYFNCQKEPANRRR</sequence>
<dbReference type="AlphaFoldDB" id="A0A5N5I5D9"/>
<protein>
    <submittedName>
        <fullName evidence="5">GPI-anchored protein</fullName>
    </submittedName>
</protein>
<dbReference type="InterPro" id="IPR035810">
    <property type="entry name" value="PEBP_euk"/>
</dbReference>
<evidence type="ECO:0000313" key="6">
    <source>
        <dbReference type="Proteomes" id="UP000327157"/>
    </source>
</evidence>
<name>A0A5N5I5D9_9ROSA</name>
<dbReference type="EMBL" id="SMOL01000120">
    <property type="protein sequence ID" value="KAB2633741.1"/>
    <property type="molecule type" value="Genomic_DNA"/>
</dbReference>
<evidence type="ECO:0000256" key="2">
    <source>
        <dbReference type="SAM" id="MobiDB-lite"/>
    </source>
</evidence>
<dbReference type="InterPro" id="IPR040376">
    <property type="entry name" value="At4g28100-like"/>
</dbReference>
<keyword evidence="6" id="KW-1185">Reference proteome</keyword>
<reference evidence="5 6" key="3">
    <citation type="submission" date="2019-11" db="EMBL/GenBank/DDBJ databases">
        <title>A de novo genome assembly of a pear dwarfing rootstock.</title>
        <authorList>
            <person name="Wang F."/>
            <person name="Wang J."/>
            <person name="Li S."/>
            <person name="Zhang Y."/>
            <person name="Fang M."/>
            <person name="Ma L."/>
            <person name="Zhao Y."/>
            <person name="Jiang S."/>
        </authorList>
    </citation>
    <scope>NUCLEOTIDE SEQUENCE [LARGE SCALE GENOMIC DNA]</scope>
    <source>
        <strain evidence="5">S2</strain>
        <tissue evidence="5">Leaf</tissue>
    </source>
</reference>
<evidence type="ECO:0000256" key="3">
    <source>
        <dbReference type="SAM" id="SignalP"/>
    </source>
</evidence>
<dbReference type="Proteomes" id="UP000327157">
    <property type="component" value="Chromosome 6"/>
</dbReference>
<dbReference type="InterPro" id="IPR001858">
    <property type="entry name" value="Phosphatidylethanolamine-bd_CS"/>
</dbReference>
<dbReference type="Pfam" id="PF01161">
    <property type="entry name" value="PBP"/>
    <property type="match status" value="1"/>
</dbReference>
<feature type="signal peptide" evidence="3">
    <location>
        <begin position="1"/>
        <end position="19"/>
    </location>
</feature>
<gene>
    <name evidence="5" type="ORF">D8674_029988</name>
</gene>
<dbReference type="Gene3D" id="3.90.280.10">
    <property type="entry name" value="PEBP-like"/>
    <property type="match status" value="1"/>
</dbReference>
<keyword evidence="3" id="KW-0732">Signal</keyword>
<organism evidence="5 6">
    <name type="scientific">Pyrus ussuriensis x Pyrus communis</name>
    <dbReference type="NCBI Taxonomy" id="2448454"/>
    <lineage>
        <taxon>Eukaryota</taxon>
        <taxon>Viridiplantae</taxon>
        <taxon>Streptophyta</taxon>
        <taxon>Embryophyta</taxon>
        <taxon>Tracheophyta</taxon>
        <taxon>Spermatophyta</taxon>
        <taxon>Magnoliopsida</taxon>
        <taxon>eudicotyledons</taxon>
        <taxon>Gunneridae</taxon>
        <taxon>Pentapetalae</taxon>
        <taxon>rosids</taxon>
        <taxon>fabids</taxon>
        <taxon>Rosales</taxon>
        <taxon>Rosaceae</taxon>
        <taxon>Amygdaloideae</taxon>
        <taxon>Maleae</taxon>
        <taxon>Pyrus</taxon>
    </lineage>
</organism>
<feature type="region of interest" description="Disordered" evidence="2">
    <location>
        <begin position="321"/>
        <end position="347"/>
    </location>
</feature>
<dbReference type="OrthoDB" id="2506647at2759"/>